<dbReference type="InterPro" id="IPR036045">
    <property type="entry name" value="Sec1-like_sf"/>
</dbReference>
<accession>A0A183CC15</accession>
<evidence type="ECO:0000256" key="1">
    <source>
        <dbReference type="SAM" id="MobiDB-lite"/>
    </source>
</evidence>
<dbReference type="SUPFAM" id="SSF56815">
    <property type="entry name" value="Sec1/munc18-like (SM) proteins"/>
    <property type="match status" value="1"/>
</dbReference>
<dbReference type="WBParaSite" id="GPLIN_001041600">
    <property type="protein sequence ID" value="GPLIN_001041600"/>
    <property type="gene ID" value="GPLIN_001041600"/>
</dbReference>
<sequence length="87" mass="9954">MNRYKHGVDKLCKVEQDLALGMDADGERIKDPMKLMVPLLIDPAQGKTEPRKRSRGNGAAKTEPRKRSRENGAERKRSPRKRSHYTP</sequence>
<feature type="compositionally biased region" description="Basic and acidic residues" evidence="1">
    <location>
        <begin position="62"/>
        <end position="76"/>
    </location>
</feature>
<feature type="compositionally biased region" description="Basic residues" evidence="1">
    <location>
        <begin position="77"/>
        <end position="87"/>
    </location>
</feature>
<protein>
    <submittedName>
        <fullName evidence="3">RNA helicase</fullName>
    </submittedName>
</protein>
<reference evidence="2" key="1">
    <citation type="submission" date="2014-05" db="EMBL/GenBank/DDBJ databases">
        <title>The genome and life-stage specific transcriptomes of Globodera pallida elucidate key aspects of plant parasitism by a cyst nematode.</title>
        <authorList>
            <person name="Cotton J.A."/>
            <person name="Lilley C.J."/>
            <person name="Jones L.M."/>
            <person name="Kikuchi T."/>
            <person name="Reid A.J."/>
            <person name="Thorpe P."/>
            <person name="Tsai I.J."/>
            <person name="Beasley H."/>
            <person name="Blok V."/>
            <person name="Cock P.J.A."/>
            <person name="Van den Akker S.E."/>
            <person name="Holroyd N."/>
            <person name="Hunt M."/>
            <person name="Mantelin S."/>
            <person name="Naghra H."/>
            <person name="Pain A."/>
            <person name="Palomares-Rius J.E."/>
            <person name="Zarowiecki M."/>
            <person name="Berriman M."/>
            <person name="Jones J.T."/>
            <person name="Urwin P.E."/>
        </authorList>
    </citation>
    <scope>NUCLEOTIDE SEQUENCE [LARGE SCALE GENOMIC DNA]</scope>
    <source>
        <strain evidence="2">Lindley</strain>
    </source>
</reference>
<dbReference type="Gene3D" id="1.25.40.60">
    <property type="match status" value="1"/>
</dbReference>
<dbReference type="AlphaFoldDB" id="A0A183CC15"/>
<keyword evidence="2" id="KW-1185">Reference proteome</keyword>
<name>A0A183CC15_GLOPA</name>
<feature type="region of interest" description="Disordered" evidence="1">
    <location>
        <begin position="39"/>
        <end position="87"/>
    </location>
</feature>
<reference evidence="3" key="2">
    <citation type="submission" date="2016-06" db="UniProtKB">
        <authorList>
            <consortium name="WormBaseParasite"/>
        </authorList>
    </citation>
    <scope>IDENTIFICATION</scope>
</reference>
<dbReference type="Proteomes" id="UP000050741">
    <property type="component" value="Unassembled WGS sequence"/>
</dbReference>
<evidence type="ECO:0000313" key="3">
    <source>
        <dbReference type="WBParaSite" id="GPLIN_001041600"/>
    </source>
</evidence>
<proteinExistence type="predicted"/>
<evidence type="ECO:0000313" key="2">
    <source>
        <dbReference type="Proteomes" id="UP000050741"/>
    </source>
</evidence>
<organism evidence="2 3">
    <name type="scientific">Globodera pallida</name>
    <name type="common">Potato cyst nematode worm</name>
    <name type="synonym">Heterodera pallida</name>
    <dbReference type="NCBI Taxonomy" id="36090"/>
    <lineage>
        <taxon>Eukaryota</taxon>
        <taxon>Metazoa</taxon>
        <taxon>Ecdysozoa</taxon>
        <taxon>Nematoda</taxon>
        <taxon>Chromadorea</taxon>
        <taxon>Rhabditida</taxon>
        <taxon>Tylenchina</taxon>
        <taxon>Tylenchomorpha</taxon>
        <taxon>Tylenchoidea</taxon>
        <taxon>Heteroderidae</taxon>
        <taxon>Heteroderinae</taxon>
        <taxon>Globodera</taxon>
    </lineage>
</organism>